<evidence type="ECO:0000256" key="2">
    <source>
        <dbReference type="ARBA" id="ARBA00019205"/>
    </source>
</evidence>
<dbReference type="InterPro" id="IPR002638">
    <property type="entry name" value="Quinolinate_PRibosylTrfase_C"/>
</dbReference>
<dbReference type="EMBL" id="CP048029">
    <property type="protein sequence ID" value="QIK38568.1"/>
    <property type="molecule type" value="Genomic_DNA"/>
</dbReference>
<comment type="similarity">
    <text evidence="1 5">Belongs to the NadC/ModD family.</text>
</comment>
<keyword evidence="4 5" id="KW-0808">Transferase</keyword>
<dbReference type="InterPro" id="IPR013785">
    <property type="entry name" value="Aldolase_TIM"/>
</dbReference>
<dbReference type="InterPro" id="IPR027277">
    <property type="entry name" value="NadC/ModD"/>
</dbReference>
<dbReference type="Gene3D" id="3.20.20.70">
    <property type="entry name" value="Aldolase class I"/>
    <property type="match status" value="1"/>
</dbReference>
<dbReference type="SUPFAM" id="SSF51690">
    <property type="entry name" value="Nicotinate/Quinolinate PRTase C-terminal domain-like"/>
    <property type="match status" value="1"/>
</dbReference>
<dbReference type="PIRSF" id="PIRSF006250">
    <property type="entry name" value="NadC_ModD"/>
    <property type="match status" value="1"/>
</dbReference>
<protein>
    <recommendedName>
        <fullName evidence="2">Putative pyrophosphorylase ModD</fullName>
    </recommendedName>
</protein>
<dbReference type="GO" id="GO:0009435">
    <property type="term" value="P:NAD+ biosynthetic process"/>
    <property type="evidence" value="ECO:0007669"/>
    <property type="project" value="InterPro"/>
</dbReference>
<dbReference type="InterPro" id="IPR006242">
    <property type="entry name" value="ModD"/>
</dbReference>
<dbReference type="Pfam" id="PF01729">
    <property type="entry name" value="QRPTase_C"/>
    <property type="match status" value="1"/>
</dbReference>
<dbReference type="Pfam" id="PF02749">
    <property type="entry name" value="QRPTase_N"/>
    <property type="match status" value="1"/>
</dbReference>
<dbReference type="SUPFAM" id="SSF54675">
    <property type="entry name" value="Nicotinate/Quinolinate PRTase N-terminal domain-like"/>
    <property type="match status" value="1"/>
</dbReference>
<accession>A0A6G7VFD6</accession>
<evidence type="ECO:0000313" key="9">
    <source>
        <dbReference type="Proteomes" id="UP000502699"/>
    </source>
</evidence>
<evidence type="ECO:0000256" key="3">
    <source>
        <dbReference type="ARBA" id="ARBA00022676"/>
    </source>
</evidence>
<dbReference type="KEGG" id="cjap:GWK36_11900"/>
<evidence type="ECO:0000256" key="1">
    <source>
        <dbReference type="ARBA" id="ARBA00009400"/>
    </source>
</evidence>
<keyword evidence="9" id="KW-1185">Reference proteome</keyword>
<dbReference type="FunFam" id="3.20.20.70:FF:000030">
    <property type="entry name" value="Nicotinate-nucleotide pyrophosphorylase, carboxylating"/>
    <property type="match status" value="1"/>
</dbReference>
<evidence type="ECO:0000259" key="6">
    <source>
        <dbReference type="Pfam" id="PF01729"/>
    </source>
</evidence>
<dbReference type="InterPro" id="IPR037128">
    <property type="entry name" value="Quinolinate_PRibosylTase_N_sf"/>
</dbReference>
<dbReference type="InterPro" id="IPR022412">
    <property type="entry name" value="Quinolinate_PRibosylTrfase_N"/>
</dbReference>
<feature type="domain" description="Quinolinate phosphoribosyl transferase N-terminal" evidence="7">
    <location>
        <begin position="21"/>
        <end position="104"/>
    </location>
</feature>
<dbReference type="AlphaFoldDB" id="A0A6G7VFD6"/>
<sequence length="274" mass="28119">MMRIADTALHALLDDDAGGGDLTTHALGIGAQPGRLSFAARQPMTVCCTEEAVRLFELAGARATLFAASGAQVGAGVPLLEADGAAASLHRAWKAAQVLVEWASGVSTAAAIVAAANGVPVACTRKNVPGTKALSIKAVRAGGATMHRLGLSETLLVFAEHRLFLDEAPAATVARLKRAEPEKKIVIEVANIDEARCWMEAGADVLQLEKFSPEQVAACRRASADFSRVLLAAAGGIHAGNAADYAAAGADLLVTSAPYTAPPRDVQVTFGSAS</sequence>
<dbReference type="RefSeq" id="WP_166271386.1">
    <property type="nucleotide sequence ID" value="NZ_CP048029.1"/>
</dbReference>
<evidence type="ECO:0000259" key="7">
    <source>
        <dbReference type="Pfam" id="PF02749"/>
    </source>
</evidence>
<dbReference type="PANTHER" id="PTHR32179">
    <property type="entry name" value="NICOTINATE-NUCLEOTIDE PYROPHOSPHORYLASE [CARBOXYLATING]"/>
    <property type="match status" value="1"/>
</dbReference>
<organism evidence="8 9">
    <name type="scientific">Caldichromatium japonicum</name>
    <dbReference type="NCBI Taxonomy" id="2699430"/>
    <lineage>
        <taxon>Bacteria</taxon>
        <taxon>Pseudomonadati</taxon>
        <taxon>Pseudomonadota</taxon>
        <taxon>Gammaproteobacteria</taxon>
        <taxon>Chromatiales</taxon>
        <taxon>Chromatiaceae</taxon>
        <taxon>Caldichromatium</taxon>
    </lineage>
</organism>
<proteinExistence type="inferred from homology"/>
<evidence type="ECO:0000256" key="5">
    <source>
        <dbReference type="PIRNR" id="PIRNR006250"/>
    </source>
</evidence>
<dbReference type="GO" id="GO:0004514">
    <property type="term" value="F:nicotinate-nucleotide diphosphorylase (carboxylating) activity"/>
    <property type="evidence" value="ECO:0007669"/>
    <property type="project" value="InterPro"/>
</dbReference>
<dbReference type="Gene3D" id="3.90.1170.20">
    <property type="entry name" value="Quinolinate phosphoribosyl transferase, N-terminal domain"/>
    <property type="match status" value="1"/>
</dbReference>
<evidence type="ECO:0000256" key="4">
    <source>
        <dbReference type="ARBA" id="ARBA00022679"/>
    </source>
</evidence>
<dbReference type="InterPro" id="IPR036068">
    <property type="entry name" value="Nicotinate_pribotase-like_C"/>
</dbReference>
<gene>
    <name evidence="8" type="primary">modD</name>
    <name evidence="8" type="ORF">GWK36_11900</name>
</gene>
<name>A0A6G7VFD6_9GAMM</name>
<dbReference type="CDD" id="cd01573">
    <property type="entry name" value="modD_like"/>
    <property type="match status" value="1"/>
</dbReference>
<keyword evidence="3 5" id="KW-0328">Glycosyltransferase</keyword>
<dbReference type="Proteomes" id="UP000502699">
    <property type="component" value="Chromosome"/>
</dbReference>
<feature type="domain" description="Quinolinate phosphoribosyl transferase C-terminal" evidence="6">
    <location>
        <begin position="109"/>
        <end position="267"/>
    </location>
</feature>
<evidence type="ECO:0000313" key="8">
    <source>
        <dbReference type="EMBL" id="QIK38568.1"/>
    </source>
</evidence>
<dbReference type="GO" id="GO:0034213">
    <property type="term" value="P:quinolinate catabolic process"/>
    <property type="evidence" value="ECO:0007669"/>
    <property type="project" value="TreeGrafter"/>
</dbReference>
<dbReference type="PANTHER" id="PTHR32179:SF4">
    <property type="entry name" value="PYROPHOSPHORYLASE MODD-RELATED"/>
    <property type="match status" value="1"/>
</dbReference>
<reference evidence="9" key="1">
    <citation type="submission" date="2020-01" db="EMBL/GenBank/DDBJ databases">
        <title>Caldichromatium gen. nov., sp. nov., a thermophilic purple sulfur bacterium member of the family Chromatiaceae isolated from Nakabusa hot spring, Japan.</title>
        <authorList>
            <person name="Saini M.K."/>
            <person name="Hanada S."/>
            <person name="Tank M."/>
        </authorList>
    </citation>
    <scope>NUCLEOTIDE SEQUENCE [LARGE SCALE GENOMIC DNA]</scope>
    <source>
        <strain evidence="9">No.7</strain>
    </source>
</reference>
<dbReference type="NCBIfam" id="TIGR01334">
    <property type="entry name" value="modD"/>
    <property type="match status" value="1"/>
</dbReference>
<dbReference type="GO" id="GO:0005737">
    <property type="term" value="C:cytoplasm"/>
    <property type="evidence" value="ECO:0007669"/>
    <property type="project" value="TreeGrafter"/>
</dbReference>